<dbReference type="AlphaFoldDB" id="A0A914HF15"/>
<dbReference type="Proteomes" id="UP000887572">
    <property type="component" value="Unplaced"/>
</dbReference>
<sequence>MNNNETDVNTNEAYYLNNDIYSSFAITRELQMGKLVFPTDFEQEEDVAFEQFELTSSGNQMEFSLLNNNQLNIVNVPPSAAPTQALVAQFLVWKWDAAGGNQTLIEHINLGAGDEESIQISGCNVQIRMLKRMPSNISNCAPIGANDVLHCVVGEELQFCVSFHYMRMISVRIREHFANDATLETAHPSFDLRQFSPDEFRKFLQAISPECIDNLPTPLNVISLLKLAHFLGVSWLKDRCDSHLIGCVEKPLIKRFLLIERFGLVRLKKFVLVHMADNNFREFFNLAQAEYGQGNISEALYGELTSRLGAIQ</sequence>
<accession>A0A914HF15</accession>
<protein>
    <submittedName>
        <fullName evidence="2">BTB domain-containing protein</fullName>
    </submittedName>
</protein>
<keyword evidence="1" id="KW-1185">Reference proteome</keyword>
<organism evidence="1 2">
    <name type="scientific">Globodera rostochiensis</name>
    <name type="common">Golden nematode worm</name>
    <name type="synonym">Heterodera rostochiensis</name>
    <dbReference type="NCBI Taxonomy" id="31243"/>
    <lineage>
        <taxon>Eukaryota</taxon>
        <taxon>Metazoa</taxon>
        <taxon>Ecdysozoa</taxon>
        <taxon>Nematoda</taxon>
        <taxon>Chromadorea</taxon>
        <taxon>Rhabditida</taxon>
        <taxon>Tylenchina</taxon>
        <taxon>Tylenchomorpha</taxon>
        <taxon>Tylenchoidea</taxon>
        <taxon>Heteroderidae</taxon>
        <taxon>Heteroderinae</taxon>
        <taxon>Globodera</taxon>
    </lineage>
</organism>
<dbReference type="SUPFAM" id="SSF54695">
    <property type="entry name" value="POZ domain"/>
    <property type="match status" value="1"/>
</dbReference>
<proteinExistence type="predicted"/>
<reference evidence="2" key="1">
    <citation type="submission" date="2022-11" db="UniProtKB">
        <authorList>
            <consortium name="WormBaseParasite"/>
        </authorList>
    </citation>
    <scope>IDENTIFICATION</scope>
</reference>
<evidence type="ECO:0000313" key="2">
    <source>
        <dbReference type="WBParaSite" id="Gr19_v10_g16764.t1"/>
    </source>
</evidence>
<dbReference type="Gene3D" id="3.30.710.10">
    <property type="entry name" value="Potassium Channel Kv1.1, Chain A"/>
    <property type="match status" value="1"/>
</dbReference>
<name>A0A914HF15_GLORO</name>
<dbReference type="WBParaSite" id="Gr19_v10_g16764.t1">
    <property type="protein sequence ID" value="Gr19_v10_g16764.t1"/>
    <property type="gene ID" value="Gr19_v10_g16764"/>
</dbReference>
<dbReference type="InterPro" id="IPR011333">
    <property type="entry name" value="SKP1/BTB/POZ_sf"/>
</dbReference>
<evidence type="ECO:0000313" key="1">
    <source>
        <dbReference type="Proteomes" id="UP000887572"/>
    </source>
</evidence>